<dbReference type="SUPFAM" id="SSF53822">
    <property type="entry name" value="Periplasmic binding protein-like I"/>
    <property type="match status" value="1"/>
</dbReference>
<evidence type="ECO:0000256" key="3">
    <source>
        <dbReference type="ARBA" id="ARBA00023163"/>
    </source>
</evidence>
<dbReference type="SUPFAM" id="SSF47413">
    <property type="entry name" value="lambda repressor-like DNA-binding domains"/>
    <property type="match status" value="1"/>
</dbReference>
<dbReference type="Proteomes" id="UP000186235">
    <property type="component" value="Unassembled WGS sequence"/>
</dbReference>
<dbReference type="SMART" id="SM00354">
    <property type="entry name" value="HTH_LACI"/>
    <property type="match status" value="1"/>
</dbReference>
<sequence>MSGAVRTGERARHTVPMNSLRSAPTLDEVAQTAGVSRSTASRAINGGLRVSPEAQAAVDAAVAQLGYTPNRAARSLVTRRTDSIALVVPEPDERILTDPFLAGTMRGVSAALGGTDLQLVLLFARPDEQPGRIVRYLSSGHVDGAIVASHHRDDDLEEALLAARLPAVFVGRPFHPTPDLLYVDVDNVEGGRLAARRLVEAGRRRIATIAGPQDMTAGVDRLTGFREVLRDAGLPDDAVEIGDFAVAGGAAAMERLLAAHPDLDGLFVASDLMAEGALRVLAAHGRDVPRDVSVVGFDNLATAATTSPPLTTVQNPMVEMVRGATDLLLDLVGGRGDEIASQVLAPELVERDSV</sequence>
<dbReference type="CDD" id="cd01392">
    <property type="entry name" value="HTH_LacI"/>
    <property type="match status" value="1"/>
</dbReference>
<keyword evidence="6" id="KW-1185">Reference proteome</keyword>
<dbReference type="InterPro" id="IPR010982">
    <property type="entry name" value="Lambda_DNA-bd_dom_sf"/>
</dbReference>
<dbReference type="EMBL" id="FTMI01000006">
    <property type="protein sequence ID" value="SIQ64182.1"/>
    <property type="molecule type" value="Genomic_DNA"/>
</dbReference>
<evidence type="ECO:0000256" key="1">
    <source>
        <dbReference type="ARBA" id="ARBA00023015"/>
    </source>
</evidence>
<keyword evidence="3" id="KW-0804">Transcription</keyword>
<evidence type="ECO:0000259" key="4">
    <source>
        <dbReference type="PROSITE" id="PS50932"/>
    </source>
</evidence>
<organism evidence="5 6">
    <name type="scientific">Cellulosimicrobium aquatile</name>
    <dbReference type="NCBI Taxonomy" id="1612203"/>
    <lineage>
        <taxon>Bacteria</taxon>
        <taxon>Bacillati</taxon>
        <taxon>Actinomycetota</taxon>
        <taxon>Actinomycetes</taxon>
        <taxon>Micrococcales</taxon>
        <taxon>Promicromonosporaceae</taxon>
        <taxon>Cellulosimicrobium</taxon>
    </lineage>
</organism>
<keyword evidence="2" id="KW-0238">DNA-binding</keyword>
<dbReference type="Gene3D" id="1.10.260.40">
    <property type="entry name" value="lambda repressor-like DNA-binding domains"/>
    <property type="match status" value="1"/>
</dbReference>
<dbReference type="CDD" id="cd06267">
    <property type="entry name" value="PBP1_LacI_sugar_binding-like"/>
    <property type="match status" value="1"/>
</dbReference>
<dbReference type="PANTHER" id="PTHR30146:SF109">
    <property type="entry name" value="HTH-TYPE TRANSCRIPTIONAL REGULATOR GALS"/>
    <property type="match status" value="1"/>
</dbReference>
<protein>
    <submittedName>
        <fullName evidence="5">Transcriptional regulator, LacI family</fullName>
    </submittedName>
</protein>
<dbReference type="InterPro" id="IPR046335">
    <property type="entry name" value="LacI/GalR-like_sensor"/>
</dbReference>
<feature type="domain" description="HTH lacI-type" evidence="4">
    <location>
        <begin position="24"/>
        <end position="78"/>
    </location>
</feature>
<dbReference type="AlphaFoldDB" id="A0A1N6UF38"/>
<dbReference type="GO" id="GO:0000976">
    <property type="term" value="F:transcription cis-regulatory region binding"/>
    <property type="evidence" value="ECO:0007669"/>
    <property type="project" value="TreeGrafter"/>
</dbReference>
<accession>A0A1N6UF38</accession>
<name>A0A1N6UF38_9MICO</name>
<gene>
    <name evidence="5" type="ORF">SAMN05518682_3135</name>
</gene>
<evidence type="ECO:0000313" key="5">
    <source>
        <dbReference type="EMBL" id="SIQ64182.1"/>
    </source>
</evidence>
<proteinExistence type="predicted"/>
<dbReference type="PANTHER" id="PTHR30146">
    <property type="entry name" value="LACI-RELATED TRANSCRIPTIONAL REPRESSOR"/>
    <property type="match status" value="1"/>
</dbReference>
<reference evidence="6" key="1">
    <citation type="submission" date="2017-01" db="EMBL/GenBank/DDBJ databases">
        <authorList>
            <person name="Varghese N."/>
            <person name="Submissions S."/>
        </authorList>
    </citation>
    <scope>NUCLEOTIDE SEQUENCE [LARGE SCALE GENOMIC DNA]</scope>
    <source>
        <strain evidence="6">3bp</strain>
    </source>
</reference>
<dbReference type="GO" id="GO:0003700">
    <property type="term" value="F:DNA-binding transcription factor activity"/>
    <property type="evidence" value="ECO:0007669"/>
    <property type="project" value="TreeGrafter"/>
</dbReference>
<dbReference type="InterPro" id="IPR000843">
    <property type="entry name" value="HTH_LacI"/>
</dbReference>
<evidence type="ECO:0000256" key="2">
    <source>
        <dbReference type="ARBA" id="ARBA00023125"/>
    </source>
</evidence>
<dbReference type="Gene3D" id="3.40.50.2300">
    <property type="match status" value="2"/>
</dbReference>
<dbReference type="PROSITE" id="PS50932">
    <property type="entry name" value="HTH_LACI_2"/>
    <property type="match status" value="1"/>
</dbReference>
<dbReference type="Pfam" id="PF13377">
    <property type="entry name" value="Peripla_BP_3"/>
    <property type="match status" value="1"/>
</dbReference>
<dbReference type="InterPro" id="IPR028082">
    <property type="entry name" value="Peripla_BP_I"/>
</dbReference>
<dbReference type="Pfam" id="PF00356">
    <property type="entry name" value="LacI"/>
    <property type="match status" value="1"/>
</dbReference>
<evidence type="ECO:0000313" key="6">
    <source>
        <dbReference type="Proteomes" id="UP000186235"/>
    </source>
</evidence>
<dbReference type="PROSITE" id="PS00356">
    <property type="entry name" value="HTH_LACI_1"/>
    <property type="match status" value="1"/>
</dbReference>
<keyword evidence="1" id="KW-0805">Transcription regulation</keyword>